<dbReference type="SMART" id="SM00184">
    <property type="entry name" value="RING"/>
    <property type="match status" value="1"/>
</dbReference>
<feature type="repeat" description="TPR" evidence="7">
    <location>
        <begin position="151"/>
        <end position="184"/>
    </location>
</feature>
<evidence type="ECO:0000259" key="8">
    <source>
        <dbReference type="PROSITE" id="PS50076"/>
    </source>
</evidence>
<gene>
    <name evidence="10" type="ORF">MANT1106_LOCUS17802</name>
</gene>
<organism evidence="10">
    <name type="scientific">Mantoniella antarctica</name>
    <dbReference type="NCBI Taxonomy" id="81844"/>
    <lineage>
        <taxon>Eukaryota</taxon>
        <taxon>Viridiplantae</taxon>
        <taxon>Chlorophyta</taxon>
        <taxon>Mamiellophyceae</taxon>
        <taxon>Mamiellales</taxon>
        <taxon>Mamiellaceae</taxon>
        <taxon>Mantoniella</taxon>
    </lineage>
</organism>
<dbReference type="SUPFAM" id="SSF57850">
    <property type="entry name" value="RING/U-box"/>
    <property type="match status" value="1"/>
</dbReference>
<evidence type="ECO:0000256" key="7">
    <source>
        <dbReference type="PROSITE-ProRule" id="PRU00339"/>
    </source>
</evidence>
<dbReference type="Gene3D" id="1.25.40.10">
    <property type="entry name" value="Tetratricopeptide repeat domain"/>
    <property type="match status" value="3"/>
</dbReference>
<dbReference type="PRINTS" id="PR00625">
    <property type="entry name" value="JDOMAIN"/>
</dbReference>
<dbReference type="AlphaFoldDB" id="A0A7S0XE74"/>
<evidence type="ECO:0000256" key="1">
    <source>
        <dbReference type="ARBA" id="ARBA00022723"/>
    </source>
</evidence>
<keyword evidence="5" id="KW-0862">Zinc</keyword>
<dbReference type="InterPro" id="IPR013083">
    <property type="entry name" value="Znf_RING/FYVE/PHD"/>
</dbReference>
<dbReference type="Pfam" id="PF13181">
    <property type="entry name" value="TPR_8"/>
    <property type="match status" value="1"/>
</dbReference>
<keyword evidence="1" id="KW-0479">Metal-binding</keyword>
<dbReference type="PANTHER" id="PTHR45188:SF2">
    <property type="entry name" value="DNAJ HOMOLOG SUBFAMILY C MEMBER 7"/>
    <property type="match status" value="1"/>
</dbReference>
<name>A0A7S0XE74_9CHLO</name>
<dbReference type="InterPro" id="IPR017907">
    <property type="entry name" value="Znf_RING_CS"/>
</dbReference>
<proteinExistence type="predicted"/>
<sequence length="611" mass="65868">MGFPLSDVLTESDLVEEFTCKICFNLVEYTHCSYTQCSHVFCEACLSDWQEHKSNDLDAAAEAAMNGSSPPAARCPTCNASLTAADATISSLKTTVPLAWRLLGRVKCRCPLHGSGCAWQGDYSEVNAHLTNSQSHLAGQDYSANAAQANAEALKDQGNAKFQAHAYREAIQLYSKAISAAPGVAAYYGNRGAAWLMVGAAKECADDCRRAISLDPAYAKGHLRLAKALCEMSDVAGAEVALQSAAGKCAGSKEISEELNKMRTLAALLVEGARLMAAGEPATALELYTQALRVTQCAAVTLGAARAETGLGRCDRAMRLTLQVIRNDPSNVQAYAVRGHALCLKVDFDQGMKHLKESLRLDPDHAEAQRLHRRMKRAGAALERGRAAVAKRDFDDAVEGFTESLDAADAPAQSPLAATALAERANAHLRRKDYDASLADCARAIASQEDHKPAYFTQATALLNLGKPQEAADSLELLLRMDPSDETVRRHHEKAVFEVRKSKRPDYYAILGISSVASIVELKQAYKARCMEWHPDRHATKSDEEKAVAEANFKALGEALEIMEDQMKRQLYDEGYDKEAIVERSEAARRAAHRGGCGSGSGGGGCGSGHC</sequence>
<dbReference type="Pfam" id="PF13432">
    <property type="entry name" value="TPR_16"/>
    <property type="match status" value="2"/>
</dbReference>
<feature type="domain" description="J" evidence="8">
    <location>
        <begin position="506"/>
        <end position="576"/>
    </location>
</feature>
<dbReference type="InterPro" id="IPR036869">
    <property type="entry name" value="J_dom_sf"/>
</dbReference>
<dbReference type="Gene3D" id="3.30.40.10">
    <property type="entry name" value="Zinc/RING finger domain, C3HC4 (zinc finger)"/>
    <property type="match status" value="1"/>
</dbReference>
<dbReference type="CDD" id="cd06257">
    <property type="entry name" value="DnaJ"/>
    <property type="match status" value="1"/>
</dbReference>
<keyword evidence="2" id="KW-0677">Repeat</keyword>
<evidence type="ECO:0000256" key="2">
    <source>
        <dbReference type="ARBA" id="ARBA00022737"/>
    </source>
</evidence>
<evidence type="ECO:0000259" key="9">
    <source>
        <dbReference type="PROSITE" id="PS50089"/>
    </source>
</evidence>
<accession>A0A7S0XE74</accession>
<dbReference type="PROSITE" id="PS50005">
    <property type="entry name" value="TPR"/>
    <property type="match status" value="2"/>
</dbReference>
<feature type="domain" description="RING-type" evidence="9">
    <location>
        <begin position="20"/>
        <end position="79"/>
    </location>
</feature>
<dbReference type="EMBL" id="HBFC01029994">
    <property type="protein sequence ID" value="CAD8717463.1"/>
    <property type="molecule type" value="Transcribed_RNA"/>
</dbReference>
<dbReference type="SMART" id="SM00271">
    <property type="entry name" value="DnaJ"/>
    <property type="match status" value="1"/>
</dbReference>
<dbReference type="PROSITE" id="PS50076">
    <property type="entry name" value="DNAJ_2"/>
    <property type="match status" value="1"/>
</dbReference>
<evidence type="ECO:0000256" key="4">
    <source>
        <dbReference type="ARBA" id="ARBA00022803"/>
    </source>
</evidence>
<evidence type="ECO:0000256" key="6">
    <source>
        <dbReference type="PROSITE-ProRule" id="PRU00175"/>
    </source>
</evidence>
<dbReference type="SMART" id="SM00028">
    <property type="entry name" value="TPR"/>
    <property type="match status" value="8"/>
</dbReference>
<feature type="repeat" description="TPR" evidence="7">
    <location>
        <begin position="332"/>
        <end position="365"/>
    </location>
</feature>
<dbReference type="InterPro" id="IPR019734">
    <property type="entry name" value="TPR_rpt"/>
</dbReference>
<keyword evidence="3 6" id="KW-0863">Zinc-finger</keyword>
<dbReference type="PROSITE" id="PS50089">
    <property type="entry name" value="ZF_RING_2"/>
    <property type="match status" value="1"/>
</dbReference>
<dbReference type="GO" id="GO:0005737">
    <property type="term" value="C:cytoplasm"/>
    <property type="evidence" value="ECO:0007669"/>
    <property type="project" value="UniProtKB-ARBA"/>
</dbReference>
<reference evidence="10" key="1">
    <citation type="submission" date="2021-01" db="EMBL/GenBank/DDBJ databases">
        <authorList>
            <person name="Corre E."/>
            <person name="Pelletier E."/>
            <person name="Niang G."/>
            <person name="Scheremetjew M."/>
            <person name="Finn R."/>
            <person name="Kale V."/>
            <person name="Holt S."/>
            <person name="Cochrane G."/>
            <person name="Meng A."/>
            <person name="Brown T."/>
            <person name="Cohen L."/>
        </authorList>
    </citation>
    <scope>NUCLEOTIDE SEQUENCE</scope>
    <source>
        <strain evidence="10">SL-175</strain>
    </source>
</reference>
<dbReference type="PANTHER" id="PTHR45188">
    <property type="entry name" value="DNAJ PROTEIN P58IPK HOMOLOG"/>
    <property type="match status" value="1"/>
</dbReference>
<dbReference type="SUPFAM" id="SSF46565">
    <property type="entry name" value="Chaperone J-domain"/>
    <property type="match status" value="1"/>
</dbReference>
<evidence type="ECO:0000256" key="5">
    <source>
        <dbReference type="ARBA" id="ARBA00022833"/>
    </source>
</evidence>
<dbReference type="GO" id="GO:0008270">
    <property type="term" value="F:zinc ion binding"/>
    <property type="evidence" value="ECO:0007669"/>
    <property type="project" value="UniProtKB-KW"/>
</dbReference>
<dbReference type="Pfam" id="PF00226">
    <property type="entry name" value="DnaJ"/>
    <property type="match status" value="1"/>
</dbReference>
<dbReference type="InterPro" id="IPR011990">
    <property type="entry name" value="TPR-like_helical_dom_sf"/>
</dbReference>
<dbReference type="PROSITE" id="PS00518">
    <property type="entry name" value="ZF_RING_1"/>
    <property type="match status" value="1"/>
</dbReference>
<keyword evidence="4 7" id="KW-0802">TPR repeat</keyword>
<dbReference type="SUPFAM" id="SSF48452">
    <property type="entry name" value="TPR-like"/>
    <property type="match status" value="1"/>
</dbReference>
<protein>
    <submittedName>
        <fullName evidence="10">Uncharacterized protein</fullName>
    </submittedName>
</protein>
<dbReference type="Gene3D" id="1.10.287.110">
    <property type="entry name" value="DnaJ domain"/>
    <property type="match status" value="1"/>
</dbReference>
<dbReference type="InterPro" id="IPR001623">
    <property type="entry name" value="DnaJ_domain"/>
</dbReference>
<dbReference type="InterPro" id="IPR001841">
    <property type="entry name" value="Znf_RING"/>
</dbReference>
<evidence type="ECO:0000256" key="3">
    <source>
        <dbReference type="ARBA" id="ARBA00022771"/>
    </source>
</evidence>
<evidence type="ECO:0000313" key="10">
    <source>
        <dbReference type="EMBL" id="CAD8717463.1"/>
    </source>
</evidence>